<dbReference type="GO" id="GO:0008017">
    <property type="term" value="F:microtubule binding"/>
    <property type="evidence" value="ECO:0000318"/>
    <property type="project" value="GO_Central"/>
</dbReference>
<dbReference type="InterPro" id="IPR001752">
    <property type="entry name" value="Kinesin_motor_dom"/>
</dbReference>
<dbReference type="CDD" id="cd01369">
    <property type="entry name" value="KISc_KHC_KIF5"/>
    <property type="match status" value="1"/>
</dbReference>
<dbReference type="GO" id="GO:0005524">
    <property type="term" value="F:ATP binding"/>
    <property type="evidence" value="ECO:0007669"/>
    <property type="project" value="UniProtKB-UniRule"/>
</dbReference>
<evidence type="ECO:0000256" key="4">
    <source>
        <dbReference type="ARBA" id="ARBA00022741"/>
    </source>
</evidence>
<keyword evidence="6" id="KW-0175">Coiled coil</keyword>
<dbReference type="Proteomes" id="UP000001744">
    <property type="component" value="Unassembled WGS sequence"/>
</dbReference>
<dbReference type="Pfam" id="PF00225">
    <property type="entry name" value="Kinesin"/>
    <property type="match status" value="1"/>
</dbReference>
<dbReference type="SUPFAM" id="SSF52540">
    <property type="entry name" value="P-loop containing nucleoside triphosphate hydrolases"/>
    <property type="match status" value="1"/>
</dbReference>
<feature type="region of interest" description="Disordered" evidence="11">
    <location>
        <begin position="395"/>
        <end position="437"/>
    </location>
</feature>
<dbReference type="eggNOG" id="KOG0240">
    <property type="taxonomic scope" value="Eukaryota"/>
</dbReference>
<dbReference type="InterPro" id="IPR036961">
    <property type="entry name" value="Kinesin_motor_dom_sf"/>
</dbReference>
<evidence type="ECO:0000256" key="8">
    <source>
        <dbReference type="ARBA" id="ARBA00023212"/>
    </source>
</evidence>
<comment type="similarity">
    <text evidence="9 10">Belongs to the TRAFAC class myosin-kinesin ATPase superfamily. Kinesin family.</text>
</comment>
<evidence type="ECO:0000256" key="3">
    <source>
        <dbReference type="ARBA" id="ARBA00022701"/>
    </source>
</evidence>
<evidence type="ECO:0000313" key="14">
    <source>
        <dbReference type="JaponicusDB" id="SJAG_00332"/>
    </source>
</evidence>
<evidence type="ECO:0000313" key="15">
    <source>
        <dbReference type="Proteomes" id="UP000001744"/>
    </source>
</evidence>
<proteinExistence type="inferred from homology"/>
<dbReference type="JaponicusDB" id="SJAG_00332">
    <property type="gene designation" value="klp3"/>
</dbReference>
<comment type="subcellular location">
    <subcellularLocation>
        <location evidence="1">Cytoplasm</location>
        <location evidence="1">Cytoskeleton</location>
    </subcellularLocation>
</comment>
<dbReference type="InterPro" id="IPR019821">
    <property type="entry name" value="Kinesin_motor_CS"/>
</dbReference>
<feature type="binding site" evidence="9">
    <location>
        <begin position="84"/>
        <end position="91"/>
    </location>
    <ligand>
        <name>ATP</name>
        <dbReference type="ChEBI" id="CHEBI:30616"/>
    </ligand>
</feature>
<evidence type="ECO:0000313" key="13">
    <source>
        <dbReference type="EMBL" id="EEB05326.1"/>
    </source>
</evidence>
<evidence type="ECO:0000256" key="10">
    <source>
        <dbReference type="RuleBase" id="RU000394"/>
    </source>
</evidence>
<sequence length="569" mass="62791">MTSIKVVCRIRPPNALELQNDQHTVLTCKDECSVQLQNDDFCGSFSFDRVFDTDSTQEAIFAYSIQSIVDDLFLGYNGTILAYGQTGSGKTYTMMGNPADAKERGVTPRIVERIFAAIQESPSSIEYTVKVSFLDIYMERVRDLLEPEHDNLSVHEDPLRGVYVKNLRTFYVTSAEEVLDTLEEGNHARAVAATNMNAQSSRSHAIFIIEIGQTNVETGEMRHSRLLLVDLAGSESVGKTGAVGQTLEEAKKINRSLSTLGMVIHALSEGKSHVPYRDSKLTRILKESMGGNSRTTLVINCSPSSWNAAETLSTLRFGTRTKQVKNKAIVNTELSVDELKRRLYLAEEALARCRCGATQTPIKSVAESTILPLVPPPIPAPTEVVAAETPTTAVPEVPAKQYSPSDTSQSRASTPTSFVEKPPIVLPTTTTPEPIEQENVPSFQSLYEDAQTQLRRRDGLLKSTQRRLCGLMTSLSAAHQRYASLVRPPSEMSVDAETSRAAFLEKLGVLQDSLAALVDVNVQTNLRRRSLTNEQLQLTCSFVHVLDRILPTLSSCSNFNSSYFSYMFC</sequence>
<keyword evidence="8" id="KW-0206">Cytoskeleton</keyword>
<dbReference type="InterPro" id="IPR027417">
    <property type="entry name" value="P-loop_NTPase"/>
</dbReference>
<feature type="domain" description="Kinesin motor" evidence="12">
    <location>
        <begin position="3"/>
        <end position="324"/>
    </location>
</feature>
<dbReference type="GO" id="GO:0005874">
    <property type="term" value="C:microtubule"/>
    <property type="evidence" value="ECO:0000318"/>
    <property type="project" value="GO_Central"/>
</dbReference>
<dbReference type="PANTHER" id="PTHR47968:SF36">
    <property type="entry name" value="KINESIN HEAVY CHAIN ISOFORM X1"/>
    <property type="match status" value="1"/>
</dbReference>
<dbReference type="GO" id="GO:0007163">
    <property type="term" value="P:establishment or maintenance of cell polarity"/>
    <property type="evidence" value="ECO:0007669"/>
    <property type="project" value="EnsemblFungi"/>
</dbReference>
<gene>
    <name evidence="14" type="primary">klp3</name>
    <name evidence="13" type="ORF">SJAG_00332</name>
</gene>
<keyword evidence="3 10" id="KW-0493">Microtubule</keyword>
<evidence type="ECO:0000256" key="2">
    <source>
        <dbReference type="ARBA" id="ARBA00022490"/>
    </source>
</evidence>
<dbReference type="HOGENOM" id="CLU_001485_2_1_1"/>
<evidence type="ECO:0000256" key="1">
    <source>
        <dbReference type="ARBA" id="ARBA00004245"/>
    </source>
</evidence>
<dbReference type="RefSeq" id="XP_002171619.1">
    <property type="nucleotide sequence ID" value="XM_002171583.1"/>
</dbReference>
<dbReference type="PRINTS" id="PR00380">
    <property type="entry name" value="KINESINHEAVY"/>
</dbReference>
<keyword evidence="7 9" id="KW-0505">Motor protein</keyword>
<dbReference type="GO" id="GO:0030705">
    <property type="term" value="P:cytoskeleton-dependent intracellular transport"/>
    <property type="evidence" value="ECO:0000318"/>
    <property type="project" value="GO_Central"/>
</dbReference>
<feature type="compositionally biased region" description="Low complexity" evidence="11">
    <location>
        <begin position="422"/>
        <end position="434"/>
    </location>
</feature>
<evidence type="ECO:0000256" key="11">
    <source>
        <dbReference type="SAM" id="MobiDB-lite"/>
    </source>
</evidence>
<evidence type="ECO:0000256" key="5">
    <source>
        <dbReference type="ARBA" id="ARBA00022840"/>
    </source>
</evidence>
<dbReference type="PANTHER" id="PTHR47968">
    <property type="entry name" value="CENTROMERE PROTEIN E"/>
    <property type="match status" value="1"/>
</dbReference>
<dbReference type="OrthoDB" id="3176171at2759"/>
<dbReference type="GO" id="GO:0008574">
    <property type="term" value="F:plus-end-directed microtubule motor activity"/>
    <property type="evidence" value="ECO:0000318"/>
    <property type="project" value="GO_Central"/>
</dbReference>
<dbReference type="FunFam" id="3.40.850.10:FF:000031">
    <property type="entry name" value="Kinesin-like protein"/>
    <property type="match status" value="1"/>
</dbReference>
<organism evidence="13 15">
    <name type="scientific">Schizosaccharomyces japonicus (strain yFS275 / FY16936)</name>
    <name type="common">Fission yeast</name>
    <dbReference type="NCBI Taxonomy" id="402676"/>
    <lineage>
        <taxon>Eukaryota</taxon>
        <taxon>Fungi</taxon>
        <taxon>Dikarya</taxon>
        <taxon>Ascomycota</taxon>
        <taxon>Taphrinomycotina</taxon>
        <taxon>Schizosaccharomycetes</taxon>
        <taxon>Schizosaccharomycetales</taxon>
        <taxon>Schizosaccharomycetaceae</taxon>
        <taxon>Schizosaccharomyces</taxon>
    </lineage>
</organism>
<dbReference type="AlphaFoldDB" id="B6JVC5"/>
<dbReference type="EMBL" id="KE651166">
    <property type="protein sequence ID" value="EEB05326.1"/>
    <property type="molecule type" value="Genomic_DNA"/>
</dbReference>
<dbReference type="PROSITE" id="PS50067">
    <property type="entry name" value="KINESIN_MOTOR_2"/>
    <property type="match status" value="1"/>
</dbReference>
<feature type="compositionally biased region" description="Polar residues" evidence="11">
    <location>
        <begin position="402"/>
        <end position="417"/>
    </location>
</feature>
<dbReference type="STRING" id="402676.B6JVC5"/>
<dbReference type="GO" id="GO:0005871">
    <property type="term" value="C:kinesin complex"/>
    <property type="evidence" value="ECO:0000318"/>
    <property type="project" value="GO_Central"/>
</dbReference>
<dbReference type="VEuPathDB" id="FungiDB:SJAG_00332"/>
<dbReference type="GeneID" id="7049644"/>
<evidence type="ECO:0000256" key="6">
    <source>
        <dbReference type="ARBA" id="ARBA00023054"/>
    </source>
</evidence>
<protein>
    <recommendedName>
        <fullName evidence="10">Kinesin-like protein</fullName>
    </recommendedName>
</protein>
<keyword evidence="15" id="KW-1185">Reference proteome</keyword>
<keyword evidence="2" id="KW-0963">Cytoplasm</keyword>
<dbReference type="GO" id="GO:0005737">
    <property type="term" value="C:cytoplasm"/>
    <property type="evidence" value="ECO:0000318"/>
    <property type="project" value="GO_Central"/>
</dbReference>
<evidence type="ECO:0000256" key="9">
    <source>
        <dbReference type="PROSITE-ProRule" id="PRU00283"/>
    </source>
</evidence>
<accession>B6JVC5</accession>
<dbReference type="SMART" id="SM00129">
    <property type="entry name" value="KISc"/>
    <property type="match status" value="1"/>
</dbReference>
<dbReference type="GO" id="GO:0005881">
    <property type="term" value="C:cytoplasmic microtubule"/>
    <property type="evidence" value="ECO:0007669"/>
    <property type="project" value="EnsemblFungi"/>
</dbReference>
<dbReference type="InterPro" id="IPR027640">
    <property type="entry name" value="Kinesin-like_fam"/>
</dbReference>
<reference evidence="13 15" key="1">
    <citation type="journal article" date="2011" name="Science">
        <title>Comparative functional genomics of the fission yeasts.</title>
        <authorList>
            <person name="Rhind N."/>
            <person name="Chen Z."/>
            <person name="Yassour M."/>
            <person name="Thompson D.A."/>
            <person name="Haas B.J."/>
            <person name="Habib N."/>
            <person name="Wapinski I."/>
            <person name="Roy S."/>
            <person name="Lin M.F."/>
            <person name="Heiman D.I."/>
            <person name="Young S.K."/>
            <person name="Furuya K."/>
            <person name="Guo Y."/>
            <person name="Pidoux A."/>
            <person name="Chen H.M."/>
            <person name="Robbertse B."/>
            <person name="Goldberg J.M."/>
            <person name="Aoki K."/>
            <person name="Bayne E.H."/>
            <person name="Berlin A.M."/>
            <person name="Desjardins C.A."/>
            <person name="Dobbs E."/>
            <person name="Dukaj L."/>
            <person name="Fan L."/>
            <person name="FitzGerald M.G."/>
            <person name="French C."/>
            <person name="Gujja S."/>
            <person name="Hansen K."/>
            <person name="Keifenheim D."/>
            <person name="Levin J.Z."/>
            <person name="Mosher R.A."/>
            <person name="Mueller C.A."/>
            <person name="Pfiffner J."/>
            <person name="Priest M."/>
            <person name="Russ C."/>
            <person name="Smialowska A."/>
            <person name="Swoboda P."/>
            <person name="Sykes S.M."/>
            <person name="Vaughn M."/>
            <person name="Vengrova S."/>
            <person name="Yoder R."/>
            <person name="Zeng Q."/>
            <person name="Allshire R."/>
            <person name="Baulcombe D."/>
            <person name="Birren B.W."/>
            <person name="Brown W."/>
            <person name="Ekwall K."/>
            <person name="Kellis M."/>
            <person name="Leatherwood J."/>
            <person name="Levin H."/>
            <person name="Margalit H."/>
            <person name="Martienssen R."/>
            <person name="Nieduszynski C.A."/>
            <person name="Spatafora J.W."/>
            <person name="Friedman N."/>
            <person name="Dalgaard J.Z."/>
            <person name="Baumann P."/>
            <person name="Niki H."/>
            <person name="Regev A."/>
            <person name="Nusbaum C."/>
        </authorList>
    </citation>
    <scope>NUCLEOTIDE SEQUENCE [LARGE SCALE GENOMIC DNA]</scope>
    <source>
        <strain evidence="15">yFS275 / FY16936</strain>
    </source>
</reference>
<dbReference type="PROSITE" id="PS00411">
    <property type="entry name" value="KINESIN_MOTOR_1"/>
    <property type="match status" value="1"/>
</dbReference>
<evidence type="ECO:0000256" key="7">
    <source>
        <dbReference type="ARBA" id="ARBA00023175"/>
    </source>
</evidence>
<dbReference type="GO" id="GO:0016887">
    <property type="term" value="F:ATP hydrolysis activity"/>
    <property type="evidence" value="ECO:0000318"/>
    <property type="project" value="GO_Central"/>
</dbReference>
<keyword evidence="5 9" id="KW-0067">ATP-binding</keyword>
<dbReference type="GO" id="GO:0000301">
    <property type="term" value="P:retrograde transport, vesicle recycling within Golgi"/>
    <property type="evidence" value="ECO:0007669"/>
    <property type="project" value="EnsemblFungi"/>
</dbReference>
<dbReference type="GO" id="GO:0007018">
    <property type="term" value="P:microtubule-based movement"/>
    <property type="evidence" value="ECO:0000318"/>
    <property type="project" value="GO_Central"/>
</dbReference>
<name>B6JVC5_SCHJY</name>
<keyword evidence="4 9" id="KW-0547">Nucleotide-binding</keyword>
<evidence type="ECO:0000259" key="12">
    <source>
        <dbReference type="PROSITE" id="PS50067"/>
    </source>
</evidence>
<dbReference type="Gene3D" id="3.40.850.10">
    <property type="entry name" value="Kinesin motor domain"/>
    <property type="match status" value="1"/>
</dbReference>